<dbReference type="InterPro" id="IPR007899">
    <property type="entry name" value="CHAD_dom"/>
</dbReference>
<feature type="domain" description="CHAD" evidence="3">
    <location>
        <begin position="2"/>
        <end position="273"/>
    </location>
</feature>
<dbReference type="RefSeq" id="WP_179757958.1">
    <property type="nucleotide sequence ID" value="NZ_JACCBU010000001.1"/>
</dbReference>
<keyword evidence="1" id="KW-0175">Coiled coil</keyword>
<name>A0A7Y9LG34_9ACTN</name>
<organism evidence="4 5">
    <name type="scientific">Microlunatus parietis</name>
    <dbReference type="NCBI Taxonomy" id="682979"/>
    <lineage>
        <taxon>Bacteria</taxon>
        <taxon>Bacillati</taxon>
        <taxon>Actinomycetota</taxon>
        <taxon>Actinomycetes</taxon>
        <taxon>Propionibacteriales</taxon>
        <taxon>Propionibacteriaceae</taxon>
        <taxon>Microlunatus</taxon>
    </lineage>
</organism>
<dbReference type="AlphaFoldDB" id="A0A7Y9LG34"/>
<protein>
    <submittedName>
        <fullName evidence="4">CHAD domain-containing protein</fullName>
    </submittedName>
</protein>
<dbReference type="Pfam" id="PF05235">
    <property type="entry name" value="CHAD"/>
    <property type="match status" value="1"/>
</dbReference>
<dbReference type="EMBL" id="JACCBU010000001">
    <property type="protein sequence ID" value="NYE75463.1"/>
    <property type="molecule type" value="Genomic_DNA"/>
</dbReference>
<feature type="compositionally biased region" description="Basic residues" evidence="2">
    <location>
        <begin position="205"/>
        <end position="230"/>
    </location>
</feature>
<evidence type="ECO:0000259" key="3">
    <source>
        <dbReference type="PROSITE" id="PS51708"/>
    </source>
</evidence>
<dbReference type="Gene3D" id="1.40.20.10">
    <property type="entry name" value="CHAD domain"/>
    <property type="match status" value="1"/>
</dbReference>
<feature type="coiled-coil region" evidence="1">
    <location>
        <begin position="106"/>
        <end position="142"/>
    </location>
</feature>
<sequence length="273" mass="31094">MGDRPGAALRDYLSEQCGIVIRLTAAGLGDAEVVHDTRIALRRLRSTLRTFARVIDPDQAGPLEQEARWLTGVLGEIRDPDVLAERFADHADREPGLDAGEVAPVLAELDDRRQQARRSAAEALASRRYAELRAELERWRDDPPIRVEGVSAGDLVDLVRRAGRTQKKRVRSAAKDDADDEALHRVRKAAKRHRYALELEDRLPIHRSSKKRKKHRRRARRSRKLHQRLGRHQDAVVATQFLEARSDNSTEPAAVRRRLLDRERAIADETRLP</sequence>
<evidence type="ECO:0000313" key="4">
    <source>
        <dbReference type="EMBL" id="NYE75463.1"/>
    </source>
</evidence>
<comment type="caution">
    <text evidence="4">The sequence shown here is derived from an EMBL/GenBank/DDBJ whole genome shotgun (WGS) entry which is preliminary data.</text>
</comment>
<evidence type="ECO:0000313" key="5">
    <source>
        <dbReference type="Proteomes" id="UP000569914"/>
    </source>
</evidence>
<evidence type="ECO:0000256" key="2">
    <source>
        <dbReference type="SAM" id="MobiDB-lite"/>
    </source>
</evidence>
<feature type="region of interest" description="Disordered" evidence="2">
    <location>
        <begin position="202"/>
        <end position="233"/>
    </location>
</feature>
<accession>A0A7Y9LG34</accession>
<dbReference type="PROSITE" id="PS51708">
    <property type="entry name" value="CHAD"/>
    <property type="match status" value="1"/>
</dbReference>
<dbReference type="PANTHER" id="PTHR39339:SF1">
    <property type="entry name" value="CHAD DOMAIN-CONTAINING PROTEIN"/>
    <property type="match status" value="1"/>
</dbReference>
<dbReference type="SMART" id="SM00880">
    <property type="entry name" value="CHAD"/>
    <property type="match status" value="1"/>
</dbReference>
<dbReference type="InterPro" id="IPR038186">
    <property type="entry name" value="CHAD_dom_sf"/>
</dbReference>
<evidence type="ECO:0000256" key="1">
    <source>
        <dbReference type="SAM" id="Coils"/>
    </source>
</evidence>
<proteinExistence type="predicted"/>
<dbReference type="Proteomes" id="UP000569914">
    <property type="component" value="Unassembled WGS sequence"/>
</dbReference>
<gene>
    <name evidence="4" type="ORF">BKA15_006792</name>
</gene>
<keyword evidence="5" id="KW-1185">Reference proteome</keyword>
<dbReference type="PANTHER" id="PTHR39339">
    <property type="entry name" value="SLR1444 PROTEIN"/>
    <property type="match status" value="1"/>
</dbReference>
<reference evidence="4 5" key="1">
    <citation type="submission" date="2020-07" db="EMBL/GenBank/DDBJ databases">
        <title>Sequencing the genomes of 1000 actinobacteria strains.</title>
        <authorList>
            <person name="Klenk H.-P."/>
        </authorList>
    </citation>
    <scope>NUCLEOTIDE SEQUENCE [LARGE SCALE GENOMIC DNA]</scope>
    <source>
        <strain evidence="4 5">DSM 22083</strain>
    </source>
</reference>